<protein>
    <recommendedName>
        <fullName evidence="5">Tetratricopeptide repeat protein 21A/21B fourth ARM domain-containing protein</fullName>
    </recommendedName>
</protein>
<feature type="compositionally biased region" description="Basic residues" evidence="4">
    <location>
        <begin position="1033"/>
        <end position="1053"/>
    </location>
</feature>
<feature type="compositionally biased region" description="Basic and acidic residues" evidence="4">
    <location>
        <begin position="953"/>
        <end position="962"/>
    </location>
</feature>
<dbReference type="GO" id="GO:0000993">
    <property type="term" value="F:RNA polymerase II complex binding"/>
    <property type="evidence" value="ECO:0007669"/>
    <property type="project" value="TreeGrafter"/>
</dbReference>
<dbReference type="InterPro" id="IPR056836">
    <property type="entry name" value="ARM_TT21_4th"/>
</dbReference>
<dbReference type="Gene3D" id="1.25.40.10">
    <property type="entry name" value="Tetratricopeptide repeat domain"/>
    <property type="match status" value="4"/>
</dbReference>
<dbReference type="OrthoDB" id="343875at2759"/>
<feature type="domain" description="Tetratricopeptide repeat protein 21A/21B fourth ARM" evidence="5">
    <location>
        <begin position="188"/>
        <end position="343"/>
    </location>
</feature>
<sequence length="1157" mass="134050">MGEPSHRSIEIPLHSGDEVIEVSLDQLPDGQEVLAILQQENCPLHIWVTLALEYYRQDKEKDFVEILKSACNEINNQRQQPQTSGQRAQENDQMRCLDTLAAYYVKRGHREKAKDKKREYFTQATLLYTHADKILMYDLNHLLGRAYICLLEGDKMDQAEQQFNFVLNQMQNNIPALLGRACIAFNKKDYRQALNLYKRALKYSPENSAGIRVGLANAFAKLSKLEKAELSFNRAIEIDSKCVGALVGLAILELNMKTPDSIKHGVIKLSRAYQHDPQNPMVLNHLANHFFFKKDYQRVRQLAMHALNYTENEAMRAESCYHLARAYHAERDYEEAFRYYYQATHLAPEKFVLPLFGLGQMYLQREDTTNASDCFEKILKIHPNDHESMKILASIYAESNDLDKRDKAKEFLKKVTLHDTHDIDSWIQLAEILEGVDLQGSLDAYMTASRLIREFHGKDTPMEMLNNMGSLHYRLNNNEESRKCFEKGISYAEQAREVEPAYANSILVTMRYNLARVCEASFEFDKAETLYKEILREHPKYVDCVLRLGCMARDRGQIYSASDWFKDALEINHNSPDAWTMIGNLHAAKQEWRPGQKKFERILHNPSTANDSYALISLGNIWLQTLYMPTRDKEREKRHQARALQVYKVVLKNDNRNIWAANGVGCVLAHKGYLNEARDIFAQVREATADMADVWLNIAHIYVEQKQYIPAVQMYENCLKKFYKYNNVEVLTYLARALVKGNRLHEAHNALLNARRVAPHDLTLMFNVALVQQKLAQEILKDENSTLTSVLKAIDQLRIAQKTFTWLGEHGDPHRLDLSQAAQEAQQCSDLLSQSTYHEIRARKKDEEEQLVRRKQDEERRKLREKQVQEEEERRRLEDERRRMEREKRQEFVERTKNLLTAAESEGTSGKGQRSTGGGSRKRPKHEGEEEFINDTTDLIPNTEKQQKKRVRKSNDNDDKRDRKSSKKRKVTVRSESDNENDETVKRKKKSGGHKKRSSRMTTNDDEVSQDHEEQLSEVEQDDNASDEEEKSKRKSVSKKPTHRSKRPSKTSHRQSEPSGRYKSKATISSSDDESDNEPSRPTIQSADDQEDEEEEEEEEEEDEVEKAEVARDEDNNGGSPAAEDEQEEEEQEEEDEAAEDNEQEQAPEDLVVSDED</sequence>
<evidence type="ECO:0000313" key="6">
    <source>
        <dbReference type="EMBL" id="CAF1249951.1"/>
    </source>
</evidence>
<dbReference type="Proteomes" id="UP000663832">
    <property type="component" value="Unassembled WGS sequence"/>
</dbReference>
<dbReference type="Pfam" id="PF25068">
    <property type="entry name" value="ARM_TT21_4th"/>
    <property type="match status" value="1"/>
</dbReference>
<evidence type="ECO:0000256" key="3">
    <source>
        <dbReference type="PROSITE-ProRule" id="PRU00339"/>
    </source>
</evidence>
<feature type="compositionally biased region" description="Acidic residues" evidence="4">
    <location>
        <begin position="1016"/>
        <end position="1029"/>
    </location>
</feature>
<accession>A0A815A4K1</accession>
<dbReference type="AlphaFoldDB" id="A0A815A4K1"/>
<dbReference type="InterPro" id="IPR011990">
    <property type="entry name" value="TPR-like_helical_dom_sf"/>
</dbReference>
<dbReference type="GO" id="GO:0006355">
    <property type="term" value="P:regulation of DNA-templated transcription"/>
    <property type="evidence" value="ECO:0007669"/>
    <property type="project" value="InterPro"/>
</dbReference>
<dbReference type="PANTHER" id="PTHR14027">
    <property type="entry name" value="RNA POLYMERASE-ASSOCIATED PROTEIN CTR9"/>
    <property type="match status" value="1"/>
</dbReference>
<dbReference type="EMBL" id="CAJNOM010000222">
    <property type="protein sequence ID" value="CAF1249951.1"/>
    <property type="molecule type" value="Genomic_DNA"/>
</dbReference>
<dbReference type="FunFam" id="1.25.40.10:FF:000289">
    <property type="entry name" value="RNA polymerase-associated protein CTR9 homolog"/>
    <property type="match status" value="1"/>
</dbReference>
<feature type="compositionally biased region" description="Basic and acidic residues" evidence="4">
    <location>
        <begin position="841"/>
        <end position="897"/>
    </location>
</feature>
<evidence type="ECO:0000256" key="1">
    <source>
        <dbReference type="ARBA" id="ARBA00022737"/>
    </source>
</evidence>
<gene>
    <name evidence="6" type="ORF">QVE165_LOCUS28450</name>
</gene>
<dbReference type="PROSITE" id="PS50005">
    <property type="entry name" value="TPR"/>
    <property type="match status" value="3"/>
</dbReference>
<name>A0A815A4K1_9BILA</name>
<keyword evidence="7" id="KW-1185">Reference proteome</keyword>
<feature type="compositionally biased region" description="Basic residues" evidence="4">
    <location>
        <begin position="963"/>
        <end position="972"/>
    </location>
</feature>
<dbReference type="Pfam" id="PF13181">
    <property type="entry name" value="TPR_8"/>
    <property type="match status" value="3"/>
</dbReference>
<evidence type="ECO:0000256" key="4">
    <source>
        <dbReference type="SAM" id="MobiDB-lite"/>
    </source>
</evidence>
<feature type="repeat" description="TPR" evidence="3">
    <location>
        <begin position="317"/>
        <end position="350"/>
    </location>
</feature>
<evidence type="ECO:0000259" key="5">
    <source>
        <dbReference type="Pfam" id="PF25068"/>
    </source>
</evidence>
<feature type="repeat" description="TPR" evidence="3">
    <location>
        <begin position="174"/>
        <end position="207"/>
    </location>
</feature>
<keyword evidence="2 3" id="KW-0802">TPR repeat</keyword>
<comment type="caution">
    <text evidence="6">The sequence shown here is derived from an EMBL/GenBank/DDBJ whole genome shotgun (WGS) entry which is preliminary data.</text>
</comment>
<dbReference type="InterPro" id="IPR031101">
    <property type="entry name" value="Ctr9"/>
</dbReference>
<dbReference type="SMART" id="SM00028">
    <property type="entry name" value="TPR"/>
    <property type="match status" value="9"/>
</dbReference>
<dbReference type="InterPro" id="IPR019734">
    <property type="entry name" value="TPR_rpt"/>
</dbReference>
<keyword evidence="1" id="KW-0677">Repeat</keyword>
<evidence type="ECO:0000256" key="2">
    <source>
        <dbReference type="ARBA" id="ARBA00022803"/>
    </source>
</evidence>
<proteinExistence type="predicted"/>
<feature type="compositionally biased region" description="Acidic residues" evidence="4">
    <location>
        <begin position="1088"/>
        <end position="1106"/>
    </location>
</feature>
<dbReference type="GO" id="GO:0006368">
    <property type="term" value="P:transcription elongation by RNA polymerase II"/>
    <property type="evidence" value="ECO:0007669"/>
    <property type="project" value="TreeGrafter"/>
</dbReference>
<organism evidence="6 7">
    <name type="scientific">Adineta steineri</name>
    <dbReference type="NCBI Taxonomy" id="433720"/>
    <lineage>
        <taxon>Eukaryota</taxon>
        <taxon>Metazoa</taxon>
        <taxon>Spiralia</taxon>
        <taxon>Gnathifera</taxon>
        <taxon>Rotifera</taxon>
        <taxon>Eurotatoria</taxon>
        <taxon>Bdelloidea</taxon>
        <taxon>Adinetida</taxon>
        <taxon>Adinetidae</taxon>
        <taxon>Adineta</taxon>
    </lineage>
</organism>
<feature type="compositionally biased region" description="Acidic residues" evidence="4">
    <location>
        <begin position="1123"/>
        <end position="1157"/>
    </location>
</feature>
<dbReference type="FunFam" id="1.25.40.10:FF:000322">
    <property type="entry name" value="RNA polymerase-associated protein CTR9 homolog"/>
    <property type="match status" value="1"/>
</dbReference>
<feature type="compositionally biased region" description="Basic residues" evidence="4">
    <location>
        <begin position="986"/>
        <end position="999"/>
    </location>
</feature>
<feature type="repeat" description="TPR" evidence="3">
    <location>
        <begin position="352"/>
        <end position="385"/>
    </location>
</feature>
<evidence type="ECO:0000313" key="7">
    <source>
        <dbReference type="Proteomes" id="UP000663832"/>
    </source>
</evidence>
<dbReference type="GO" id="GO:0016593">
    <property type="term" value="C:Cdc73/Paf1 complex"/>
    <property type="evidence" value="ECO:0007669"/>
    <property type="project" value="TreeGrafter"/>
</dbReference>
<dbReference type="PANTHER" id="PTHR14027:SF2">
    <property type="entry name" value="RNA POLYMERASE-ASSOCIATED PROTEIN CTR9 HOMOLOG"/>
    <property type="match status" value="1"/>
</dbReference>
<feature type="region of interest" description="Disordered" evidence="4">
    <location>
        <begin position="841"/>
        <end position="1157"/>
    </location>
</feature>
<reference evidence="6" key="1">
    <citation type="submission" date="2021-02" db="EMBL/GenBank/DDBJ databases">
        <authorList>
            <person name="Nowell W R."/>
        </authorList>
    </citation>
    <scope>NUCLEOTIDE SEQUENCE</scope>
</reference>
<feature type="compositionally biased region" description="Polar residues" evidence="4">
    <location>
        <begin position="934"/>
        <end position="944"/>
    </location>
</feature>
<dbReference type="SUPFAM" id="SSF48452">
    <property type="entry name" value="TPR-like"/>
    <property type="match status" value="4"/>
</dbReference>